<dbReference type="Proteomes" id="UP001259420">
    <property type="component" value="Unassembled WGS sequence"/>
</dbReference>
<dbReference type="EMBL" id="JAVDSD010000001">
    <property type="protein sequence ID" value="MDR6605206.1"/>
    <property type="molecule type" value="Genomic_DNA"/>
</dbReference>
<evidence type="ECO:0000313" key="1">
    <source>
        <dbReference type="EMBL" id="MDR6605206.1"/>
    </source>
</evidence>
<gene>
    <name evidence="1" type="ORF">J2X87_000257</name>
</gene>
<proteinExistence type="predicted"/>
<name>A0ACC6JG16_9PSED</name>
<comment type="caution">
    <text evidence="1">The sequence shown here is derived from an EMBL/GenBank/DDBJ whole genome shotgun (WGS) entry which is preliminary data.</text>
</comment>
<keyword evidence="2" id="KW-1185">Reference proteome</keyword>
<protein>
    <submittedName>
        <fullName evidence="1">Uncharacterized protein</fullName>
    </submittedName>
</protein>
<organism evidence="1 2">
    <name type="scientific">Pseudomonas synxantha</name>
    <dbReference type="NCBI Taxonomy" id="47883"/>
    <lineage>
        <taxon>Bacteria</taxon>
        <taxon>Pseudomonadati</taxon>
        <taxon>Pseudomonadota</taxon>
        <taxon>Gammaproteobacteria</taxon>
        <taxon>Pseudomonadales</taxon>
        <taxon>Pseudomonadaceae</taxon>
        <taxon>Pseudomonas</taxon>
    </lineage>
</organism>
<accession>A0ACC6JG16</accession>
<evidence type="ECO:0000313" key="2">
    <source>
        <dbReference type="Proteomes" id="UP001259420"/>
    </source>
</evidence>
<sequence length="113" mass="13098">MHTQNCDIMQIFRIMCKGLYLEIFLIQVGVCRRSKDRSLVAAGEACVRRRSRREIRHLGVSGELRRQGLRRLRRRTQAPPAATKAALFQRMAALLRWACFRYRPNSRAGNGLL</sequence>
<reference evidence="1" key="1">
    <citation type="submission" date="2023-07" db="EMBL/GenBank/DDBJ databases">
        <title>Sorghum-associated microbial communities from plants grown in Nebraska, USA.</title>
        <authorList>
            <person name="Schachtman D."/>
        </authorList>
    </citation>
    <scope>NUCLEOTIDE SEQUENCE</scope>
    <source>
        <strain evidence="1">BE46</strain>
    </source>
</reference>